<protein>
    <submittedName>
        <fullName evidence="2">Uncharacterized protein</fullName>
    </submittedName>
</protein>
<sequence>MRLNPIFVILGFMYAKYAVPLPDSPVSIAQRNTAQPLNIVIQIKFQNGVETTSAEAKTEEAQGYADDIRKRVVGLMNSAFHSGIHNHQLKGAGYPYDKLAPPYTLRYIWDNVPSPRDATRLTVVPTHRFAWSLVFSLHGSTKDSIMVKYKRAKQRDLLKDWDILQ</sequence>
<feature type="signal peptide" evidence="1">
    <location>
        <begin position="1"/>
        <end position="18"/>
    </location>
</feature>
<keyword evidence="1" id="KW-0732">Signal</keyword>
<dbReference type="AlphaFoldDB" id="A0A9P5PZW8"/>
<reference evidence="2" key="1">
    <citation type="submission" date="2020-11" db="EMBL/GenBank/DDBJ databases">
        <authorList>
            <consortium name="DOE Joint Genome Institute"/>
            <person name="Ahrendt S."/>
            <person name="Riley R."/>
            <person name="Andreopoulos W."/>
            <person name="Labutti K."/>
            <person name="Pangilinan J."/>
            <person name="Ruiz-Duenas F.J."/>
            <person name="Barrasa J.M."/>
            <person name="Sanchez-Garcia M."/>
            <person name="Camarero S."/>
            <person name="Miyauchi S."/>
            <person name="Serrano A."/>
            <person name="Linde D."/>
            <person name="Babiker R."/>
            <person name="Drula E."/>
            <person name="Ayuso-Fernandez I."/>
            <person name="Pacheco R."/>
            <person name="Padilla G."/>
            <person name="Ferreira P."/>
            <person name="Barriuso J."/>
            <person name="Kellner H."/>
            <person name="Castanera R."/>
            <person name="Alfaro M."/>
            <person name="Ramirez L."/>
            <person name="Pisabarro A.G."/>
            <person name="Kuo A."/>
            <person name="Tritt A."/>
            <person name="Lipzen A."/>
            <person name="He G."/>
            <person name="Yan M."/>
            <person name="Ng V."/>
            <person name="Cullen D."/>
            <person name="Martin F."/>
            <person name="Rosso M.-N."/>
            <person name="Henrissat B."/>
            <person name="Hibbett D."/>
            <person name="Martinez A.T."/>
            <person name="Grigoriev I.V."/>
        </authorList>
    </citation>
    <scope>NUCLEOTIDE SEQUENCE</scope>
    <source>
        <strain evidence="2">AH 40177</strain>
    </source>
</reference>
<evidence type="ECO:0000313" key="3">
    <source>
        <dbReference type="Proteomes" id="UP000772434"/>
    </source>
</evidence>
<keyword evidence="3" id="KW-1185">Reference proteome</keyword>
<proteinExistence type="predicted"/>
<feature type="chain" id="PRO_5040164109" evidence="1">
    <location>
        <begin position="19"/>
        <end position="165"/>
    </location>
</feature>
<dbReference type="EMBL" id="JADNRY010000025">
    <property type="protein sequence ID" value="KAF9072238.1"/>
    <property type="molecule type" value="Genomic_DNA"/>
</dbReference>
<evidence type="ECO:0000256" key="1">
    <source>
        <dbReference type="SAM" id="SignalP"/>
    </source>
</evidence>
<name>A0A9P5PZW8_9AGAR</name>
<comment type="caution">
    <text evidence="2">The sequence shown here is derived from an EMBL/GenBank/DDBJ whole genome shotgun (WGS) entry which is preliminary data.</text>
</comment>
<accession>A0A9P5PZW8</accession>
<organism evidence="2 3">
    <name type="scientific">Rhodocollybia butyracea</name>
    <dbReference type="NCBI Taxonomy" id="206335"/>
    <lineage>
        <taxon>Eukaryota</taxon>
        <taxon>Fungi</taxon>
        <taxon>Dikarya</taxon>
        <taxon>Basidiomycota</taxon>
        <taxon>Agaricomycotina</taxon>
        <taxon>Agaricomycetes</taxon>
        <taxon>Agaricomycetidae</taxon>
        <taxon>Agaricales</taxon>
        <taxon>Marasmiineae</taxon>
        <taxon>Omphalotaceae</taxon>
        <taxon>Rhodocollybia</taxon>
    </lineage>
</organism>
<gene>
    <name evidence="2" type="ORF">BDP27DRAFT_1361094</name>
</gene>
<dbReference type="Proteomes" id="UP000772434">
    <property type="component" value="Unassembled WGS sequence"/>
</dbReference>
<evidence type="ECO:0000313" key="2">
    <source>
        <dbReference type="EMBL" id="KAF9072238.1"/>
    </source>
</evidence>